<dbReference type="InterPro" id="IPR012337">
    <property type="entry name" value="RNaseH-like_sf"/>
</dbReference>
<proteinExistence type="evidence at transcript level"/>
<evidence type="ECO:0000313" key="2">
    <source>
        <dbReference type="EMBL" id="JAU00971.1"/>
    </source>
</evidence>
<dbReference type="PANTHER" id="PTHR37162">
    <property type="entry name" value="HAT FAMILY DIMERISATION DOMAINCONTAINING PROTEIN-RELATED"/>
    <property type="match status" value="1"/>
</dbReference>
<protein>
    <submittedName>
        <fullName evidence="2">Putative hat5-2 nv</fullName>
    </submittedName>
</protein>
<dbReference type="SUPFAM" id="SSF53098">
    <property type="entry name" value="Ribonuclease H-like"/>
    <property type="match status" value="1"/>
</dbReference>
<reference evidence="2" key="2">
    <citation type="journal article" date="2017" name="Front. Cell. Infect. Microbiol.">
        <title>Analysis of the Salivary Gland Transcriptome of Unfed and Partially Fed Amblyomma sculptum Ticks and Descriptive Proteome of the Saliva.</title>
        <authorList>
            <person name="Esteves E."/>
            <person name="Maruyama S.R."/>
            <person name="Kawahara R."/>
            <person name="Fujita A."/>
            <person name="Martins L.A."/>
            <person name="Righi A.A."/>
            <person name="Costa F.B."/>
            <person name="Palmisano G."/>
            <person name="Labruna M.B."/>
            <person name="Sa-Nunes A."/>
            <person name="Ribeiro J.M.C."/>
            <person name="Fogaca A.C."/>
        </authorList>
    </citation>
    <scope>NUCLEOTIDE SEQUENCE</scope>
</reference>
<feature type="region of interest" description="Disordered" evidence="1">
    <location>
        <begin position="572"/>
        <end position="600"/>
    </location>
</feature>
<dbReference type="PANTHER" id="PTHR37162:SF1">
    <property type="entry name" value="BED-TYPE DOMAIN-CONTAINING PROTEIN"/>
    <property type="match status" value="1"/>
</dbReference>
<feature type="non-terminal residue" evidence="2">
    <location>
        <position position="1"/>
    </location>
</feature>
<organism evidence="2">
    <name type="scientific">Amblyomma sculptum</name>
    <name type="common">Tick</name>
    <dbReference type="NCBI Taxonomy" id="1581419"/>
    <lineage>
        <taxon>Eukaryota</taxon>
        <taxon>Metazoa</taxon>
        <taxon>Ecdysozoa</taxon>
        <taxon>Arthropoda</taxon>
        <taxon>Chelicerata</taxon>
        <taxon>Arachnida</taxon>
        <taxon>Acari</taxon>
        <taxon>Parasitiformes</taxon>
        <taxon>Ixodida</taxon>
        <taxon>Ixodoidea</taxon>
        <taxon>Ixodidae</taxon>
        <taxon>Amblyomminae</taxon>
        <taxon>Amblyomma</taxon>
    </lineage>
</organism>
<dbReference type="EMBL" id="GFAA01002464">
    <property type="protein sequence ID" value="JAU00971.1"/>
    <property type="molecule type" value="mRNA"/>
</dbReference>
<accession>A0A1E1XNR2</accession>
<sequence length="630" mass="71106">DRVTVADAYFALGVALSGIPYSWGDTASAVFPLMFPDSAVAKNFACGRKKLSYIISDGLGPYFKDSVVQELNKGKTFYTIQIDETPLPEQRCQQLDVLVRFFSERQKQVVVDHLKSFYLGSATSDVLLSSVMEAMQDLPNNNLLCFYSDGPNVMKSLKKKLKDQMKTAILDIGECSLHKVHNAFGQGLAVFGSEVEAALLDCYHYFKNSAVQSACLQAQQNVCGLPESVFIRHASSRWLTLGPALDRFIQQVPAVKAVVMSDQKPRLGTLYTRLRMSLSDKSLLPKALFLRNSVDLFTGFMSLFQRTEPLVHILFSEMESLVKKVLSRFLRAEVYRDKSGAQLKTVDVQNSANWREKIEIGADTEAAITDWTPDEKRQFRIATRSFYIKTAGYLLSRLPLENVVLRNLICIHPSHIKEEMSTMYLRSLAKELPQVIAAHEVSALMDEFSLCATEDISQTQSERLDDFWQKIFDLKHEDGAPKYPLLATLVKALLCLSHGNADLERGFSENRRVLRDRSSLSIESVNGLRSVMTYSQRFGRNPTAIPMTQGLIRAVKGSRKRQLQRLEADAAEETRAKQAKQDCDVQDKDTQKSGQNEEKVQEEIRLARNMITNAELLFTKGVKSKQFCRR</sequence>
<dbReference type="AlphaFoldDB" id="A0A1E1XNR2"/>
<evidence type="ECO:0000256" key="1">
    <source>
        <dbReference type="SAM" id="MobiDB-lite"/>
    </source>
</evidence>
<name>A0A1E1XNR2_AMBSC</name>
<reference evidence="2" key="1">
    <citation type="submission" date="2016-09" db="EMBL/GenBank/DDBJ databases">
        <authorList>
            <person name="Capua I."/>
            <person name="De Benedictis P."/>
            <person name="Joannis T."/>
            <person name="Lombin L.H."/>
            <person name="Cattoli G."/>
        </authorList>
    </citation>
    <scope>NUCLEOTIDE SEQUENCE</scope>
</reference>